<dbReference type="PRINTS" id="PR01415">
    <property type="entry name" value="ANKYRIN"/>
</dbReference>
<evidence type="ECO:0000256" key="2">
    <source>
        <dbReference type="ARBA" id="ARBA00023043"/>
    </source>
</evidence>
<evidence type="ECO:0000256" key="4">
    <source>
        <dbReference type="SAM" id="Coils"/>
    </source>
</evidence>
<feature type="compositionally biased region" description="Acidic residues" evidence="5">
    <location>
        <begin position="635"/>
        <end position="663"/>
    </location>
</feature>
<reference evidence="6 7" key="1">
    <citation type="submission" date="2019-06" db="EMBL/GenBank/DDBJ databases">
        <title>Draft genome sequence of the filamentous fungus Phialemoniopsis curvata isolated from diesel fuel.</title>
        <authorList>
            <person name="Varaljay V.A."/>
            <person name="Lyon W.J."/>
            <person name="Crouch A.L."/>
            <person name="Drake C.E."/>
            <person name="Hollomon J.M."/>
            <person name="Nadeau L.J."/>
            <person name="Nunn H.S."/>
            <person name="Stevenson B.S."/>
            <person name="Bojanowski C.L."/>
            <person name="Crookes-Goodson W.J."/>
        </authorList>
    </citation>
    <scope>NUCLEOTIDE SEQUENCE [LARGE SCALE GENOMIC DNA]</scope>
    <source>
        <strain evidence="6 7">D216</strain>
    </source>
</reference>
<dbReference type="InterPro" id="IPR002110">
    <property type="entry name" value="Ankyrin_rpt"/>
</dbReference>
<feature type="compositionally biased region" description="Acidic residues" evidence="5">
    <location>
        <begin position="1753"/>
        <end position="1773"/>
    </location>
</feature>
<dbReference type="Pfam" id="PF00023">
    <property type="entry name" value="Ank"/>
    <property type="match status" value="2"/>
</dbReference>
<dbReference type="PANTHER" id="PTHR24198:SF165">
    <property type="entry name" value="ANKYRIN REPEAT-CONTAINING PROTEIN-RELATED"/>
    <property type="match status" value="1"/>
</dbReference>
<feature type="compositionally biased region" description="Basic and acidic residues" evidence="5">
    <location>
        <begin position="617"/>
        <end position="634"/>
    </location>
</feature>
<accession>A0A507BEK1</accession>
<dbReference type="SUPFAM" id="SSF48403">
    <property type="entry name" value="Ankyrin repeat"/>
    <property type="match status" value="3"/>
</dbReference>
<proteinExistence type="predicted"/>
<dbReference type="Pfam" id="PF12796">
    <property type="entry name" value="Ank_2"/>
    <property type="match status" value="1"/>
</dbReference>
<dbReference type="Proteomes" id="UP000319257">
    <property type="component" value="Unassembled WGS sequence"/>
</dbReference>
<feature type="region of interest" description="Disordered" evidence="5">
    <location>
        <begin position="1745"/>
        <end position="1777"/>
    </location>
</feature>
<evidence type="ECO:0000313" key="6">
    <source>
        <dbReference type="EMBL" id="TPX15381.1"/>
    </source>
</evidence>
<dbReference type="STRING" id="1093900.A0A507BEK1"/>
<feature type="repeat" description="ANK" evidence="3">
    <location>
        <begin position="534"/>
        <end position="566"/>
    </location>
</feature>
<keyword evidence="1" id="KW-0677">Repeat</keyword>
<keyword evidence="7" id="KW-1185">Reference proteome</keyword>
<dbReference type="InParanoid" id="A0A507BEK1"/>
<dbReference type="PROSITE" id="PS50088">
    <property type="entry name" value="ANK_REPEAT"/>
    <property type="match status" value="3"/>
</dbReference>
<protein>
    <recommendedName>
        <fullName evidence="8">Ankyrin repeat protein</fullName>
    </recommendedName>
</protein>
<evidence type="ECO:0000256" key="3">
    <source>
        <dbReference type="PROSITE-ProRule" id="PRU00023"/>
    </source>
</evidence>
<dbReference type="RefSeq" id="XP_030997092.1">
    <property type="nucleotide sequence ID" value="XM_031138763.1"/>
</dbReference>
<dbReference type="GeneID" id="41971808"/>
<dbReference type="EMBL" id="SKBQ01000021">
    <property type="protein sequence ID" value="TPX15381.1"/>
    <property type="molecule type" value="Genomic_DNA"/>
</dbReference>
<dbReference type="SMART" id="SM00248">
    <property type="entry name" value="ANK"/>
    <property type="match status" value="11"/>
</dbReference>
<evidence type="ECO:0000256" key="5">
    <source>
        <dbReference type="SAM" id="MobiDB-lite"/>
    </source>
</evidence>
<keyword evidence="2 3" id="KW-0040">ANK repeat</keyword>
<feature type="repeat" description="ANK" evidence="3">
    <location>
        <begin position="567"/>
        <end position="599"/>
    </location>
</feature>
<name>A0A507BEK1_9PEZI</name>
<comment type="caution">
    <text evidence="6">The sequence shown here is derived from an EMBL/GenBank/DDBJ whole genome shotgun (WGS) entry which is preliminary data.</text>
</comment>
<evidence type="ECO:0008006" key="8">
    <source>
        <dbReference type="Google" id="ProtNLM"/>
    </source>
</evidence>
<feature type="coiled-coil region" evidence="4">
    <location>
        <begin position="992"/>
        <end position="1035"/>
    </location>
</feature>
<dbReference type="Gene3D" id="1.25.40.20">
    <property type="entry name" value="Ankyrin repeat-containing domain"/>
    <property type="match status" value="4"/>
</dbReference>
<sequence length="1862" mass="210755">MDSYGLPPLPAPTVDVARLLAENPDQPLPEFFEPYRKFEAELRQLYAQGPDAEILKDHHINVVPLFTEHTGAIKVRARDVENEPDQEKEKYIMALPKDRRRPNGSPATVGSLQDFRRNFNVFCESSMAEMNWDNVVVAGSAVVNCLLPVPDEFSGSKRSLREYYHEKFCPASDVDLFLYGLSEEEAVEKIKQIESCIRDSILTETTTVRTKHAITICSQYPTRHIQIVLRIYKSISEILTGFDIDCSGAAYDGKQVYCTPRALQAYMTQLNQIDLTRRSPSYENRLSKYSHRNFEVYWPDLDRSRIDPTIFERSFQRTLGLARLLVLEQLPTTTAREQYRSKRRAERGRPPLNNSQQHVLYGNIKDSFEDEVAEWVDAEDVSNYHTFTIPYGQKFHAKKIEKLCYTRDLLLNAEWNQPKDREVHLHRHPAFFGRFEDVIHDCCGFCPKAETEQELEVAEQENKIYVSGEISFIKDDPGRQQIGSFNPLTDDDWTEMAYVGNTSRLCQDIVDGNLEHVQDWLAQEGADPNKRDYTGRTPLHLAVTSSTPEIVRCLVNAGARLVARLADGKTALHLAAERGNLEMVKILMEKSLENEAEEEEKQDKRRAATTNPAGAKGTEKEDVVVSDTPNKEEIIESDESEEESGDESEESDLELLEDDESEADVQSMATGSFVKVGKKAQADPIPDENEDEPDFYDVNVLAWDHPCSALHLAIVSGHHEVVKLLCQEYGADVLLPIKFLGYNNQQTGALLTLVLALALPLDKAKTMVQTLLDLGATCAQADTDGFTAFHRFAEENAATLIELLFELDKSGSKTAVNFFAFPTAFRAVSPLQAAMTNGDVRLVIKLLEAGAAPQVEFETWLKAAKQSGAANRLSTLEENKKMLNESTEQPLITALRSTRPASAIELIKHGADVNAITTTAYGIFARSWWRGYDRGESALDLVQKQLGELRKYKGETPREPVDITKDADKYLQDLKEGTWQHWLVHSDYDEARNRYALQMREHAKEVEKAKELKGLKEKKEAIAEAIADLEKIEKMILEKGGKHYDDLYPDFKNKKAASSTTDSDKTTTHYNFKVTFSGAIDVTEARRLAYIELFEAAWRGDLGKIKELTLGAWGVDDSEPPLKIAVKDNKNNNPFSLAFLRGHYDVARAILEIAKAQYVPEDEKKERFRLKRNDDYDCSDGSDCEYYEGEGDEPSIHREEVVTHFTIENVGEVVMQVKSRTKPLEMLSWGCPSFTVRDGKVENLHFGSYSLFRAVIQRNDHAGLKFLLDTGAHYTAQKLDQDDEPNRIFAFPQLDFDYAIEEGRVEMLAEIIKRTGAGLPLEDLVKRSGVEIKDKPRYYQGLTVYGKKRSDWAQAGRNVVSKPIGNKASPLLHAAMAGCIESVEWFLSDSPIRQYQEFSKSKAAQHDSRLKHLTQAPGGFDAQVKKWLGNQSDLVIHALILGPTGTKSNALLEHLIKAYPSSVTAKSQDGHTPLMLAALLGRTDFAKILIKNGADQSTKDAKWNNLAHGALQSFPEAEPLGAFLKLLDPDLLGYMLKERNSLTFKGQSPMHSWIARCFDDDNSKQRYEDVDKAIAVLKLLLSYSKGKELELLDGAGDTVLHTLIANDADPKIIRALLDFNPDLLYRENAVGRTPAEVAGDRFTAAHFRNLAYNSWAYMREQEGLAKKDVEDFVGDKARLARNLRGEEKDKLSRLRRGQIWDLVKEYLAQFPGRRRLVSLHEANDVARRLGNEYLFTRYYDRKRRGDRESEPREDNEDEDEDNGGNEATEELDEFGNKKKKAKVEDIVKQILPTMQQHAWKPYKEPCEKCGLRHDKFPRLWRFWERDDVSNHPFAVEPGSAVWFARGAAVECPIVLKDENGKE</sequence>
<feature type="region of interest" description="Disordered" evidence="5">
    <location>
        <begin position="594"/>
        <end position="670"/>
    </location>
</feature>
<organism evidence="6 7">
    <name type="scientific">Thyridium curvatum</name>
    <dbReference type="NCBI Taxonomy" id="1093900"/>
    <lineage>
        <taxon>Eukaryota</taxon>
        <taxon>Fungi</taxon>
        <taxon>Dikarya</taxon>
        <taxon>Ascomycota</taxon>
        <taxon>Pezizomycotina</taxon>
        <taxon>Sordariomycetes</taxon>
        <taxon>Sordariomycetidae</taxon>
        <taxon>Thyridiales</taxon>
        <taxon>Thyridiaceae</taxon>
        <taxon>Thyridium</taxon>
    </lineage>
</organism>
<keyword evidence="4" id="KW-0175">Coiled coil</keyword>
<feature type="repeat" description="ANK" evidence="3">
    <location>
        <begin position="1469"/>
        <end position="1501"/>
    </location>
</feature>
<evidence type="ECO:0000313" key="7">
    <source>
        <dbReference type="Proteomes" id="UP000319257"/>
    </source>
</evidence>
<dbReference type="PROSITE" id="PS50297">
    <property type="entry name" value="ANK_REP_REGION"/>
    <property type="match status" value="3"/>
</dbReference>
<evidence type="ECO:0000256" key="1">
    <source>
        <dbReference type="ARBA" id="ARBA00022737"/>
    </source>
</evidence>
<dbReference type="PANTHER" id="PTHR24198">
    <property type="entry name" value="ANKYRIN REPEAT AND PROTEIN KINASE DOMAIN-CONTAINING PROTEIN"/>
    <property type="match status" value="1"/>
</dbReference>
<gene>
    <name evidence="6" type="ORF">E0L32_004361</name>
</gene>
<dbReference type="OrthoDB" id="539213at2759"/>
<dbReference type="InterPro" id="IPR036770">
    <property type="entry name" value="Ankyrin_rpt-contain_sf"/>
</dbReference>
<feature type="region of interest" description="Disordered" evidence="5">
    <location>
        <begin position="336"/>
        <end position="356"/>
    </location>
</feature>